<accession>A0ABX2FK59</accession>
<evidence type="ECO:0000256" key="6">
    <source>
        <dbReference type="ARBA" id="ARBA00023268"/>
    </source>
</evidence>
<keyword evidence="4 11" id="KW-0808">Transferase</keyword>
<evidence type="ECO:0000256" key="5">
    <source>
        <dbReference type="ARBA" id="ARBA00023194"/>
    </source>
</evidence>
<dbReference type="InterPro" id="IPR016035">
    <property type="entry name" value="Acyl_Trfase/lysoPLipase"/>
</dbReference>
<dbReference type="Gene3D" id="3.30.70.3290">
    <property type="match status" value="1"/>
</dbReference>
<evidence type="ECO:0000256" key="8">
    <source>
        <dbReference type="SAM" id="MobiDB-lite"/>
    </source>
</evidence>
<dbReference type="EMBL" id="JAAATY010000057">
    <property type="protein sequence ID" value="NRN71267.1"/>
    <property type="molecule type" value="Genomic_DNA"/>
</dbReference>
<comment type="cofactor">
    <cofactor evidence="1">
        <name>pantetheine 4'-phosphate</name>
        <dbReference type="ChEBI" id="CHEBI:47942"/>
    </cofactor>
</comment>
<dbReference type="SUPFAM" id="SSF53901">
    <property type="entry name" value="Thiolase-like"/>
    <property type="match status" value="2"/>
</dbReference>
<keyword evidence="3" id="KW-0597">Phosphoprotein</keyword>
<evidence type="ECO:0000259" key="10">
    <source>
        <dbReference type="PROSITE" id="PS52004"/>
    </source>
</evidence>
<dbReference type="Pfam" id="PF00550">
    <property type="entry name" value="PP-binding"/>
    <property type="match status" value="1"/>
</dbReference>
<dbReference type="SMART" id="SM01294">
    <property type="entry name" value="PKS_PP_betabranch"/>
    <property type="match status" value="1"/>
</dbReference>
<name>A0ABX2FK59_9PSEU</name>
<dbReference type="InterPro" id="IPR015083">
    <property type="entry name" value="NorB/c/GfsB-D-like_docking"/>
</dbReference>
<feature type="compositionally biased region" description="Basic and acidic residues" evidence="8">
    <location>
        <begin position="455"/>
        <end position="464"/>
    </location>
</feature>
<keyword evidence="5" id="KW-0045">Antibiotic biosynthesis</keyword>
<proteinExistence type="predicted"/>
<keyword evidence="12" id="KW-1185">Reference proteome</keyword>
<dbReference type="PROSITE" id="PS00606">
    <property type="entry name" value="KS3_1"/>
    <property type="match status" value="2"/>
</dbReference>
<dbReference type="SUPFAM" id="SSF52151">
    <property type="entry name" value="FabD/lysophospholipase-like"/>
    <property type="match status" value="1"/>
</dbReference>
<dbReference type="PANTHER" id="PTHR43775">
    <property type="entry name" value="FATTY ACID SYNTHASE"/>
    <property type="match status" value="1"/>
</dbReference>
<dbReference type="Pfam" id="PF18369">
    <property type="entry name" value="PKS_DE"/>
    <property type="match status" value="1"/>
</dbReference>
<reference evidence="11 12" key="1">
    <citation type="submission" date="2020-01" db="EMBL/GenBank/DDBJ databases">
        <title>Kibdelosporangium persica a novel Actinomycetes from a hot desert in Iran.</title>
        <authorList>
            <person name="Safaei N."/>
            <person name="Zaburannyi N."/>
            <person name="Mueller R."/>
            <person name="Wink J."/>
        </authorList>
    </citation>
    <scope>NUCLEOTIDE SEQUENCE [LARGE SCALE GENOMIC DNA]</scope>
    <source>
        <strain evidence="11 12">4NS15</strain>
    </source>
</reference>
<dbReference type="Pfam" id="PF00698">
    <property type="entry name" value="Acyl_transf_1"/>
    <property type="match status" value="1"/>
</dbReference>
<evidence type="ECO:0000313" key="11">
    <source>
        <dbReference type="EMBL" id="NRN71267.1"/>
    </source>
</evidence>
<dbReference type="InterPro" id="IPR014030">
    <property type="entry name" value="Ketoacyl_synth_N"/>
</dbReference>
<feature type="domain" description="Ketosynthase family 3 (KS3)" evidence="10">
    <location>
        <begin position="1550"/>
        <end position="1961"/>
    </location>
</feature>
<dbReference type="SUPFAM" id="SSF55048">
    <property type="entry name" value="Probable ACP-binding domain of malonyl-CoA ACP transacylase"/>
    <property type="match status" value="1"/>
</dbReference>
<dbReference type="PROSITE" id="PS50075">
    <property type="entry name" value="CARRIER"/>
    <property type="match status" value="1"/>
</dbReference>
<feature type="region of interest" description="Disordered" evidence="8">
    <location>
        <begin position="455"/>
        <end position="477"/>
    </location>
</feature>
<dbReference type="SMART" id="SM00825">
    <property type="entry name" value="PKS_KS"/>
    <property type="match status" value="2"/>
</dbReference>
<dbReference type="InterPro" id="IPR057326">
    <property type="entry name" value="KR_dom"/>
</dbReference>
<dbReference type="Pfam" id="PF02801">
    <property type="entry name" value="Ketoacyl-synt_C"/>
    <property type="match status" value="2"/>
</dbReference>
<keyword evidence="7" id="KW-0012">Acyltransferase</keyword>
<dbReference type="Gene3D" id="1.10.1200.10">
    <property type="entry name" value="ACP-like"/>
    <property type="match status" value="1"/>
</dbReference>
<dbReference type="PROSITE" id="PS52004">
    <property type="entry name" value="KS3_2"/>
    <property type="match status" value="2"/>
</dbReference>
<evidence type="ECO:0000259" key="9">
    <source>
        <dbReference type="PROSITE" id="PS50075"/>
    </source>
</evidence>
<feature type="domain" description="Ketosynthase family 3 (KS3)" evidence="10">
    <location>
        <begin position="32"/>
        <end position="456"/>
    </location>
</feature>
<dbReference type="SUPFAM" id="SSF51735">
    <property type="entry name" value="NAD(P)-binding Rossmann-fold domains"/>
    <property type="match status" value="2"/>
</dbReference>
<dbReference type="Proteomes" id="UP000763557">
    <property type="component" value="Unassembled WGS sequence"/>
</dbReference>
<dbReference type="SUPFAM" id="SSF47336">
    <property type="entry name" value="ACP-like"/>
    <property type="match status" value="1"/>
</dbReference>
<dbReference type="Pfam" id="PF08990">
    <property type="entry name" value="Docking"/>
    <property type="match status" value="1"/>
</dbReference>
<gene>
    <name evidence="11" type="ORF">GC106_85420</name>
</gene>
<dbReference type="Gene3D" id="6.10.140.1830">
    <property type="match status" value="1"/>
</dbReference>
<dbReference type="Pfam" id="PF00109">
    <property type="entry name" value="ketoacyl-synt"/>
    <property type="match status" value="2"/>
</dbReference>
<dbReference type="InterPro" id="IPR020841">
    <property type="entry name" value="PKS_Beta-ketoAc_synthase_dom"/>
</dbReference>
<dbReference type="InterPro" id="IPR014031">
    <property type="entry name" value="Ketoacyl_synth_C"/>
</dbReference>
<dbReference type="Gene3D" id="3.40.50.720">
    <property type="entry name" value="NAD(P)-binding Rossmann-like Domain"/>
    <property type="match status" value="1"/>
</dbReference>
<dbReference type="InterPro" id="IPR018201">
    <property type="entry name" value="Ketoacyl_synth_AS"/>
</dbReference>
<dbReference type="InterPro" id="IPR001227">
    <property type="entry name" value="Ac_transferase_dom_sf"/>
</dbReference>
<evidence type="ECO:0000256" key="4">
    <source>
        <dbReference type="ARBA" id="ARBA00022679"/>
    </source>
</evidence>
<dbReference type="InterPro" id="IPR020806">
    <property type="entry name" value="PKS_PP-bd"/>
</dbReference>
<evidence type="ECO:0000313" key="12">
    <source>
        <dbReference type="Proteomes" id="UP000763557"/>
    </source>
</evidence>
<dbReference type="PROSITE" id="PS00012">
    <property type="entry name" value="PHOSPHOPANTETHEINE"/>
    <property type="match status" value="1"/>
</dbReference>
<keyword evidence="2" id="KW-0596">Phosphopantetheine</keyword>
<comment type="caution">
    <text evidence="11">The sequence shown here is derived from an EMBL/GenBank/DDBJ whole genome shotgun (WGS) entry which is preliminary data.</text>
</comment>
<dbReference type="SMART" id="SM00827">
    <property type="entry name" value="PKS_AT"/>
    <property type="match status" value="1"/>
</dbReference>
<protein>
    <submittedName>
        <fullName evidence="11">Acyl transferase domain-containing protein</fullName>
    </submittedName>
</protein>
<evidence type="ECO:0000256" key="7">
    <source>
        <dbReference type="ARBA" id="ARBA00023315"/>
    </source>
</evidence>
<dbReference type="InterPro" id="IPR036291">
    <property type="entry name" value="NAD(P)-bd_dom_sf"/>
</dbReference>
<dbReference type="Pfam" id="PF16197">
    <property type="entry name" value="KAsynt_C_assoc"/>
    <property type="match status" value="1"/>
</dbReference>
<dbReference type="InterPro" id="IPR032821">
    <property type="entry name" value="PKS_assoc"/>
</dbReference>
<dbReference type="GO" id="GO:0016740">
    <property type="term" value="F:transferase activity"/>
    <property type="evidence" value="ECO:0007669"/>
    <property type="project" value="UniProtKB-KW"/>
</dbReference>
<dbReference type="InterPro" id="IPR013968">
    <property type="entry name" value="PKS_KR"/>
</dbReference>
<dbReference type="Gene3D" id="3.40.366.10">
    <property type="entry name" value="Malonyl-Coenzyme A Acyl Carrier Protein, domain 2"/>
    <property type="match status" value="1"/>
</dbReference>
<organism evidence="11 12">
    <name type="scientific">Kibdelosporangium persicum</name>
    <dbReference type="NCBI Taxonomy" id="2698649"/>
    <lineage>
        <taxon>Bacteria</taxon>
        <taxon>Bacillati</taxon>
        <taxon>Actinomycetota</taxon>
        <taxon>Actinomycetes</taxon>
        <taxon>Pseudonocardiales</taxon>
        <taxon>Pseudonocardiaceae</taxon>
        <taxon>Kibdelosporangium</taxon>
    </lineage>
</organism>
<dbReference type="InterPro" id="IPR050091">
    <property type="entry name" value="PKS_NRPS_Biosynth_Enz"/>
</dbReference>
<dbReference type="NCBIfam" id="NF045894">
    <property type="entry name" value="PKS_plus_SDR"/>
    <property type="match status" value="1"/>
</dbReference>
<dbReference type="Gene3D" id="3.40.47.10">
    <property type="match status" value="2"/>
</dbReference>
<dbReference type="SMART" id="SM00823">
    <property type="entry name" value="PKS_PP"/>
    <property type="match status" value="1"/>
</dbReference>
<evidence type="ECO:0000256" key="1">
    <source>
        <dbReference type="ARBA" id="ARBA00001957"/>
    </source>
</evidence>
<feature type="non-terminal residue" evidence="11">
    <location>
        <position position="1961"/>
    </location>
</feature>
<feature type="domain" description="Carrier" evidence="9">
    <location>
        <begin position="1454"/>
        <end position="1532"/>
    </location>
</feature>
<dbReference type="InterPro" id="IPR016039">
    <property type="entry name" value="Thiolase-like"/>
</dbReference>
<dbReference type="InterPro" id="IPR041618">
    <property type="entry name" value="PKS_DE"/>
</dbReference>
<dbReference type="InterPro" id="IPR036736">
    <property type="entry name" value="ACP-like_sf"/>
</dbReference>
<dbReference type="CDD" id="cd08952">
    <property type="entry name" value="KR_1_SDR_x"/>
    <property type="match status" value="1"/>
</dbReference>
<dbReference type="CDD" id="cd00833">
    <property type="entry name" value="PKS"/>
    <property type="match status" value="2"/>
</dbReference>
<evidence type="ECO:0000256" key="3">
    <source>
        <dbReference type="ARBA" id="ARBA00022553"/>
    </source>
</evidence>
<dbReference type="Pfam" id="PF08659">
    <property type="entry name" value="KR"/>
    <property type="match status" value="1"/>
</dbReference>
<dbReference type="SMART" id="SM00822">
    <property type="entry name" value="PKS_KR"/>
    <property type="match status" value="1"/>
</dbReference>
<sequence length="1961" mass="206026">MTDERYLEYLKRVTADLRVARRGLREMTERATEPIAIVAMSCRFPGGVGSPEDLWQVVSSGQDVIGEFPADRGWDVERLYDPDPRASGTTYTRNGGFLHDAGDFDAEFFGVNPREALAADPQQRLLLETAWEALERGGIVPAALRGSQTGVFVGLNYHDYLQAMGTPSKEHEGYVATGSSASMASGRIAYTLGLEGPAVTIDTACSSSLAALHLACLALRAGDCTMALAGGVTVISTPGSFVELSRQGGLSPDGRCKSFAAAADGFGMAEGVGLLLVERLSDAVRNDHPVLAVVRGTAVNQDGASNGLTAPNGRAQERVIRAALANARLSPSDVDLVEAHGTGTRLGDPIEAGALLATYGRNRERPLWLGSLKSNIGHTQAAAGVAGVIKTVLAMRHGVLPKTLHVDEPSPEVDWHAGDVRLLTDAREWPDTGRPRRAGVSSFGISGTNAHVVVEEAPPRDRPETGPSEPLAPGNAPVPWVLSGRTPAALRAQAGRLRSHADSAPAALADVGYSLAVSRAAMEHRAVVLGDGDALLRGLDGLVAGEPTANVVEGSPVGGKLAFLFSGQGSQRLGMGRELSAAFPVFAEAFDELCTHLDGLLGRSLRDVVWGDDEALLGETVFVQAGLFAVEVALFRLLGWWGVRPDFVVGHSLGELVAAHVSGVLSLADAAALVVARGRLMQQLPSGGTMTSVRAAESDVRPLLPDGVSIAAVNGPESVVVSGAESPVAELVAELERRGHRTRRMRVSHAFHSPLMEPMMADFAAVAAGVSYGEPTIPVVSNLTGGLVAQEMCSPEYWVRHVRETVRFADGIAALAAAGARTFVELGPGGVLSALGQDCLPRDEAAFVPVSRAERGEVSAMTSALARLHVRGVPVDWAAFFSRYSPRRVDLPTYAFQRRRFWPAAGVPAVVPGDAVPADGEFWNAVDGGDLEWLASSLGVDQDTLDQVVPALSVWRRDRRDKSLVDSWRYRVVWRPRGEDGQGTLSGTWLLALPVTGAEELTGLLTSGLTAAGARVETMTIDPARDDRTAVRERLSGVRPAGVLSLLALAPGQGDRWPGVPWGLAACLVLTQALGDAALDVPLWSVTRGGVVTGRAGEVPRPDQSAVWGLGRVAGLEHPERWGGLVDLPELLDEATARRLCRVLGATDGDNQVALRDSGALVRRLVRASAGPGGGPAWRPRGTVLVTGGTGGVGREIARWLLGSGADRVVLAGRRGLPAGRLAEVVAELGDRVTVAACDVADRDALASLLAELDSDGPPLRAVVHAAGVAESATLDRISLDDLAAGLAAKVTGAVNLDHLLADRRLDAFVLFSSSAGVLGNGGQGVYAAANAFLDAFAAQRRSRGLAATSVAWGAWAGAGMAADDATRVYLERRGVTGMRPEQALSALQQVLDRDETSVVVMDVDWTRFPGITPAAQPALLRELPEVRRIAETPREQGVPGQLRQRLSTAPQAERARLLLELVCRRAAAVLRDDDRQPVEPDRVFRDLGFDSLTAVELRNDLAAATGLRLPPSLVFDFPTARAVAEHLRDELFGGTTGTVQAPSVRPLADEPVAIIGMSCRFPGGVESPEQLWRLVADGQDAISGFPRDRGWVLDGAGFRLEGGFLDRAGDFDPAFFGMSPREALATDPQQRLLLETSWEAFERAGIDPRSVKGSPTGVFVGCTAHGYGTGAAGLPERVQGHLMTGTSGSIVSGRVAYALGLEGPAITVDTACSSSLVALHLAVQALRQGECTLALAGGVTVMATPAVFTEFERQGGLASDGRCKAFAAAADGTAWGEGVGVLLVERLSDARRNGHRVLAVVRGSAVNSDGASNGLTAPSGRAQRRVIGQALAVAGLEASDVDVVEAHGTGTRLGDPIEARALLATYGQGRERPLWLGSVKSNIGHTQSASGVAGVIKMVLAMRHGVVPRTLHVDEPSPHVDWSAGSVRLLTEAKEWPRTGRPRRAGVSSFGISGTNAHVI</sequence>
<dbReference type="PANTHER" id="PTHR43775:SF51">
    <property type="entry name" value="INACTIVE PHENOLPHTHIOCEROL SYNTHESIS POLYKETIDE SYNTHASE TYPE I PKS1-RELATED"/>
    <property type="match status" value="1"/>
</dbReference>
<dbReference type="InterPro" id="IPR016036">
    <property type="entry name" value="Malonyl_transacylase_ACP-bd"/>
</dbReference>
<dbReference type="InterPro" id="IPR014043">
    <property type="entry name" value="Acyl_transferase_dom"/>
</dbReference>
<keyword evidence="6" id="KW-0511">Multifunctional enzyme</keyword>
<dbReference type="InterPro" id="IPR009081">
    <property type="entry name" value="PP-bd_ACP"/>
</dbReference>
<evidence type="ECO:0000256" key="2">
    <source>
        <dbReference type="ARBA" id="ARBA00022450"/>
    </source>
</evidence>
<dbReference type="InterPro" id="IPR006162">
    <property type="entry name" value="Ppantetheine_attach_site"/>
</dbReference>